<comment type="caution">
    <text evidence="2">The sequence shown here is derived from an EMBL/GenBank/DDBJ whole genome shotgun (WGS) entry which is preliminary data.</text>
</comment>
<evidence type="ECO:0000313" key="3">
    <source>
        <dbReference type="Proteomes" id="UP000736335"/>
    </source>
</evidence>
<feature type="compositionally biased region" description="Basic and acidic residues" evidence="1">
    <location>
        <begin position="57"/>
        <end position="71"/>
    </location>
</feature>
<feature type="region of interest" description="Disordered" evidence="1">
    <location>
        <begin position="57"/>
        <end position="92"/>
    </location>
</feature>
<gene>
    <name evidence="2" type="ORF">BJ322DRAFT_1220635</name>
</gene>
<organism evidence="2 3">
    <name type="scientific">Thelephora terrestris</name>
    <dbReference type="NCBI Taxonomy" id="56493"/>
    <lineage>
        <taxon>Eukaryota</taxon>
        <taxon>Fungi</taxon>
        <taxon>Dikarya</taxon>
        <taxon>Basidiomycota</taxon>
        <taxon>Agaricomycotina</taxon>
        <taxon>Agaricomycetes</taxon>
        <taxon>Thelephorales</taxon>
        <taxon>Thelephoraceae</taxon>
        <taxon>Thelephora</taxon>
    </lineage>
</organism>
<name>A0A9P6H7W4_9AGAM</name>
<protein>
    <submittedName>
        <fullName evidence="2">Uncharacterized protein</fullName>
    </submittedName>
</protein>
<sequence>MQHRDRYHVGEIDIGIWVWRAHEELQGSSESLVSIRYSQERERARRDMGSAWEVTKTEISGEKNENHKSIERQGPSDSANTRCEPLTNPRDFPTELDGGRIQCYVNHPQNGIIERDLESGIPRGTFDDWGVHRFGRNGCGGAALRDDASPARVFGDVVKDLGRRVRFNEGVYPWRRDQQAWGKKFGRQHSGMDDWNEEHRGELNEDYQSGLNEEHHDGLDTKHHDGLNDWGEGPHGGLDSQDDGRHGGLDSWDKERRGRSGQR</sequence>
<accession>A0A9P6H7W4</accession>
<feature type="compositionally biased region" description="Basic and acidic residues" evidence="1">
    <location>
        <begin position="212"/>
        <end position="227"/>
    </location>
</feature>
<reference evidence="2" key="1">
    <citation type="journal article" date="2020" name="Nat. Commun.">
        <title>Large-scale genome sequencing of mycorrhizal fungi provides insights into the early evolution of symbiotic traits.</title>
        <authorList>
            <person name="Miyauchi S."/>
            <person name="Kiss E."/>
            <person name="Kuo A."/>
            <person name="Drula E."/>
            <person name="Kohler A."/>
            <person name="Sanchez-Garcia M."/>
            <person name="Morin E."/>
            <person name="Andreopoulos B."/>
            <person name="Barry K.W."/>
            <person name="Bonito G."/>
            <person name="Buee M."/>
            <person name="Carver A."/>
            <person name="Chen C."/>
            <person name="Cichocki N."/>
            <person name="Clum A."/>
            <person name="Culley D."/>
            <person name="Crous P.W."/>
            <person name="Fauchery L."/>
            <person name="Girlanda M."/>
            <person name="Hayes R.D."/>
            <person name="Keri Z."/>
            <person name="LaButti K."/>
            <person name="Lipzen A."/>
            <person name="Lombard V."/>
            <person name="Magnuson J."/>
            <person name="Maillard F."/>
            <person name="Murat C."/>
            <person name="Nolan M."/>
            <person name="Ohm R.A."/>
            <person name="Pangilinan J."/>
            <person name="Pereira M.F."/>
            <person name="Perotto S."/>
            <person name="Peter M."/>
            <person name="Pfister S."/>
            <person name="Riley R."/>
            <person name="Sitrit Y."/>
            <person name="Stielow J.B."/>
            <person name="Szollosi G."/>
            <person name="Zifcakova L."/>
            <person name="Stursova M."/>
            <person name="Spatafora J.W."/>
            <person name="Tedersoo L."/>
            <person name="Vaario L.M."/>
            <person name="Yamada A."/>
            <person name="Yan M."/>
            <person name="Wang P."/>
            <person name="Xu J."/>
            <person name="Bruns T."/>
            <person name="Baldrian P."/>
            <person name="Vilgalys R."/>
            <person name="Dunand C."/>
            <person name="Henrissat B."/>
            <person name="Grigoriev I.V."/>
            <person name="Hibbett D."/>
            <person name="Nagy L.G."/>
            <person name="Martin F.M."/>
        </authorList>
    </citation>
    <scope>NUCLEOTIDE SEQUENCE</scope>
    <source>
        <strain evidence="2">UH-Tt-Lm1</strain>
    </source>
</reference>
<feature type="compositionally biased region" description="Basic and acidic residues" evidence="1">
    <location>
        <begin position="242"/>
        <end position="263"/>
    </location>
</feature>
<keyword evidence="3" id="KW-1185">Reference proteome</keyword>
<dbReference type="AlphaFoldDB" id="A0A9P6H7W4"/>
<proteinExistence type="predicted"/>
<dbReference type="EMBL" id="WIUZ02000014">
    <property type="protein sequence ID" value="KAF9781188.1"/>
    <property type="molecule type" value="Genomic_DNA"/>
</dbReference>
<feature type="region of interest" description="Disordered" evidence="1">
    <location>
        <begin position="210"/>
        <end position="263"/>
    </location>
</feature>
<dbReference type="Proteomes" id="UP000736335">
    <property type="component" value="Unassembled WGS sequence"/>
</dbReference>
<evidence type="ECO:0000313" key="2">
    <source>
        <dbReference type="EMBL" id="KAF9781188.1"/>
    </source>
</evidence>
<reference evidence="2" key="2">
    <citation type="submission" date="2020-11" db="EMBL/GenBank/DDBJ databases">
        <authorList>
            <consortium name="DOE Joint Genome Institute"/>
            <person name="Kuo A."/>
            <person name="Miyauchi S."/>
            <person name="Kiss E."/>
            <person name="Drula E."/>
            <person name="Kohler A."/>
            <person name="Sanchez-Garcia M."/>
            <person name="Andreopoulos B."/>
            <person name="Barry K.W."/>
            <person name="Bonito G."/>
            <person name="Buee M."/>
            <person name="Carver A."/>
            <person name="Chen C."/>
            <person name="Cichocki N."/>
            <person name="Clum A."/>
            <person name="Culley D."/>
            <person name="Crous P.W."/>
            <person name="Fauchery L."/>
            <person name="Girlanda M."/>
            <person name="Hayes R."/>
            <person name="Keri Z."/>
            <person name="Labutti K."/>
            <person name="Lipzen A."/>
            <person name="Lombard V."/>
            <person name="Magnuson J."/>
            <person name="Maillard F."/>
            <person name="Morin E."/>
            <person name="Murat C."/>
            <person name="Nolan M."/>
            <person name="Ohm R."/>
            <person name="Pangilinan J."/>
            <person name="Pereira M."/>
            <person name="Perotto S."/>
            <person name="Peter M."/>
            <person name="Riley R."/>
            <person name="Sitrit Y."/>
            <person name="Stielow B."/>
            <person name="Szollosi G."/>
            <person name="Zifcakova L."/>
            <person name="Stursova M."/>
            <person name="Spatafora J.W."/>
            <person name="Tedersoo L."/>
            <person name="Vaario L.-M."/>
            <person name="Yamada A."/>
            <person name="Yan M."/>
            <person name="Wang P."/>
            <person name="Xu J."/>
            <person name="Bruns T."/>
            <person name="Baldrian P."/>
            <person name="Vilgalys R."/>
            <person name="Henrissat B."/>
            <person name="Grigoriev I.V."/>
            <person name="Hibbett D."/>
            <person name="Nagy L.G."/>
            <person name="Martin F.M."/>
        </authorList>
    </citation>
    <scope>NUCLEOTIDE SEQUENCE</scope>
    <source>
        <strain evidence="2">UH-Tt-Lm1</strain>
    </source>
</reference>
<evidence type="ECO:0000256" key="1">
    <source>
        <dbReference type="SAM" id="MobiDB-lite"/>
    </source>
</evidence>